<dbReference type="AlphaFoldDB" id="A0A810Q9Y5"/>
<dbReference type="InterPro" id="IPR015424">
    <property type="entry name" value="PyrdxlP-dep_Trfase"/>
</dbReference>
<dbReference type="GO" id="GO:0031071">
    <property type="term" value="F:cysteine desulfurase activity"/>
    <property type="evidence" value="ECO:0007669"/>
    <property type="project" value="UniProtKB-EC"/>
</dbReference>
<keyword evidence="8" id="KW-0411">Iron-sulfur</keyword>
<dbReference type="Pfam" id="PF00266">
    <property type="entry name" value="Aminotran_5"/>
    <property type="match status" value="1"/>
</dbReference>
<evidence type="ECO:0000256" key="4">
    <source>
        <dbReference type="ARBA" id="ARBA00022679"/>
    </source>
</evidence>
<sequence>MNVYADNAATTRLGDTALAAMIPCFQEVYGNPSSLHSPGQRAAEKLAEARDIFARCLHADPREITFTSGGSEADNQALRSAAALGARKGKRHLVSTKFEHHAVLHTLEALEQEGFEVTLLDIPPDGVVTAEQVRAAIRPDTCLVSVMYANNEIGTVMPVEEIGEVCREAGVLFHSDAVQAAGHLPIDVQAMHIDLLSLSAHKFHGPKGVGVLYARRGIPLVNIIYGGAQERGRRAGTENIPAICGAAAAFDEACAHMEKNAAYLTPLRDRLIAGLTAIPHTVLNGDAHRRLPGNVNVCFEGVEGESLLLLLDAKGIAASSGSACTSGSLDPSHVLLALGRPHEVAHGSLRLSLSEYNTPEEIDYILKEVPGIIQYLRDMSPVWDELERGQRSHLI</sequence>
<evidence type="ECO:0000256" key="7">
    <source>
        <dbReference type="ARBA" id="ARBA00023004"/>
    </source>
</evidence>
<keyword evidence="13" id="KW-1185">Reference proteome</keyword>
<dbReference type="PIRSF" id="PIRSF005572">
    <property type="entry name" value="NifS"/>
    <property type="match status" value="1"/>
</dbReference>
<evidence type="ECO:0000256" key="6">
    <source>
        <dbReference type="ARBA" id="ARBA00022898"/>
    </source>
</evidence>
<dbReference type="EC" id="2.8.1.7" evidence="3"/>
<evidence type="ECO:0000256" key="1">
    <source>
        <dbReference type="ARBA" id="ARBA00001933"/>
    </source>
</evidence>
<dbReference type="Gene3D" id="3.40.640.10">
    <property type="entry name" value="Type I PLP-dependent aspartate aminotransferase-like (Major domain)"/>
    <property type="match status" value="1"/>
</dbReference>
<keyword evidence="5" id="KW-0479">Metal-binding</keyword>
<evidence type="ECO:0000256" key="10">
    <source>
        <dbReference type="RuleBase" id="RU004504"/>
    </source>
</evidence>
<dbReference type="Proteomes" id="UP000679848">
    <property type="component" value="Chromosome"/>
</dbReference>
<dbReference type="SUPFAM" id="SSF53383">
    <property type="entry name" value="PLP-dependent transferases"/>
    <property type="match status" value="1"/>
</dbReference>
<dbReference type="InterPro" id="IPR016454">
    <property type="entry name" value="Cysteine_dSase"/>
</dbReference>
<keyword evidence="6" id="KW-0663">Pyridoxal phosphate</keyword>
<dbReference type="GO" id="GO:0051536">
    <property type="term" value="F:iron-sulfur cluster binding"/>
    <property type="evidence" value="ECO:0007669"/>
    <property type="project" value="UniProtKB-KW"/>
</dbReference>
<dbReference type="InterPro" id="IPR000192">
    <property type="entry name" value="Aminotrans_V_dom"/>
</dbReference>
<dbReference type="PANTHER" id="PTHR11601:SF34">
    <property type="entry name" value="CYSTEINE DESULFURASE"/>
    <property type="match status" value="1"/>
</dbReference>
<dbReference type="KEGG" id="pfaa:MM59RIKEN_23790"/>
<dbReference type="GO" id="GO:0046872">
    <property type="term" value="F:metal ion binding"/>
    <property type="evidence" value="ECO:0007669"/>
    <property type="project" value="UniProtKB-KW"/>
</dbReference>
<evidence type="ECO:0000256" key="3">
    <source>
        <dbReference type="ARBA" id="ARBA00012239"/>
    </source>
</evidence>
<keyword evidence="7" id="KW-0408">Iron</keyword>
<dbReference type="RefSeq" id="WP_187032133.1">
    <property type="nucleotide sequence ID" value="NZ_AP023420.1"/>
</dbReference>
<evidence type="ECO:0000256" key="9">
    <source>
        <dbReference type="ARBA" id="ARBA00050776"/>
    </source>
</evidence>
<comment type="catalytic activity">
    <reaction evidence="9">
        <text>(sulfur carrier)-H + L-cysteine = (sulfur carrier)-SH + L-alanine</text>
        <dbReference type="Rhea" id="RHEA:43892"/>
        <dbReference type="Rhea" id="RHEA-COMP:14737"/>
        <dbReference type="Rhea" id="RHEA-COMP:14739"/>
        <dbReference type="ChEBI" id="CHEBI:29917"/>
        <dbReference type="ChEBI" id="CHEBI:35235"/>
        <dbReference type="ChEBI" id="CHEBI:57972"/>
        <dbReference type="ChEBI" id="CHEBI:64428"/>
        <dbReference type="EC" id="2.8.1.7"/>
    </reaction>
</comment>
<protein>
    <recommendedName>
        <fullName evidence="3">cysteine desulfurase</fullName>
        <ecNumber evidence="3">2.8.1.7</ecNumber>
    </recommendedName>
</protein>
<dbReference type="InterPro" id="IPR015422">
    <property type="entry name" value="PyrdxlP-dep_Trfase_small"/>
</dbReference>
<proteinExistence type="inferred from homology"/>
<evidence type="ECO:0000256" key="5">
    <source>
        <dbReference type="ARBA" id="ARBA00022723"/>
    </source>
</evidence>
<evidence type="ECO:0000256" key="8">
    <source>
        <dbReference type="ARBA" id="ARBA00023014"/>
    </source>
</evidence>
<gene>
    <name evidence="12" type="primary">iscS</name>
    <name evidence="12" type="ORF">MM59RIKEN_23790</name>
</gene>
<dbReference type="PANTHER" id="PTHR11601">
    <property type="entry name" value="CYSTEINE DESULFURYLASE FAMILY MEMBER"/>
    <property type="match status" value="1"/>
</dbReference>
<dbReference type="Gene3D" id="3.90.1150.10">
    <property type="entry name" value="Aspartate Aminotransferase, domain 1"/>
    <property type="match status" value="1"/>
</dbReference>
<name>A0A810Q9Y5_9FIRM</name>
<feature type="domain" description="Aminotransferase class V" evidence="11">
    <location>
        <begin position="3"/>
        <end position="364"/>
    </location>
</feature>
<reference evidence="12" key="1">
    <citation type="submission" date="2020-09" db="EMBL/GenBank/DDBJ databases">
        <title>New species isolated from human feces.</title>
        <authorList>
            <person name="Kitahara M."/>
            <person name="Shigeno Y."/>
            <person name="Shime M."/>
            <person name="Matsumoto Y."/>
            <person name="Nakamura S."/>
            <person name="Motooka D."/>
            <person name="Fukuoka S."/>
            <person name="Nishikawa H."/>
            <person name="Benno Y."/>
        </authorList>
    </citation>
    <scope>NUCLEOTIDE SEQUENCE</scope>
    <source>
        <strain evidence="12">MM59</strain>
    </source>
</reference>
<dbReference type="PROSITE" id="PS00595">
    <property type="entry name" value="AA_TRANSFER_CLASS_5"/>
    <property type="match status" value="1"/>
</dbReference>
<evidence type="ECO:0000313" key="13">
    <source>
        <dbReference type="Proteomes" id="UP000679848"/>
    </source>
</evidence>
<dbReference type="EMBL" id="AP023420">
    <property type="protein sequence ID" value="BCK85060.1"/>
    <property type="molecule type" value="Genomic_DNA"/>
</dbReference>
<dbReference type="Gene3D" id="1.10.260.50">
    <property type="match status" value="1"/>
</dbReference>
<dbReference type="FunFam" id="3.40.640.10:FF:000084">
    <property type="entry name" value="IscS-like cysteine desulfurase"/>
    <property type="match status" value="1"/>
</dbReference>
<accession>A0A810Q9Y5</accession>
<organism evidence="12 13">
    <name type="scientific">Pusillibacter faecalis</name>
    <dbReference type="NCBI Taxonomy" id="2714358"/>
    <lineage>
        <taxon>Bacteria</taxon>
        <taxon>Bacillati</taxon>
        <taxon>Bacillota</taxon>
        <taxon>Clostridia</taxon>
        <taxon>Eubacteriales</taxon>
        <taxon>Oscillospiraceae</taxon>
        <taxon>Pusillibacter</taxon>
    </lineage>
</organism>
<evidence type="ECO:0000259" key="11">
    <source>
        <dbReference type="Pfam" id="PF00266"/>
    </source>
</evidence>
<dbReference type="InterPro" id="IPR020578">
    <property type="entry name" value="Aminotrans_V_PyrdxlP_BS"/>
</dbReference>
<comment type="cofactor">
    <cofactor evidence="1 10">
        <name>pyridoxal 5'-phosphate</name>
        <dbReference type="ChEBI" id="CHEBI:597326"/>
    </cofactor>
</comment>
<evidence type="ECO:0000313" key="12">
    <source>
        <dbReference type="EMBL" id="BCK85060.1"/>
    </source>
</evidence>
<comment type="similarity">
    <text evidence="2">Belongs to the class-V pyridoxal-phosphate-dependent aminotransferase family. NifS/IscS subfamily.</text>
</comment>
<keyword evidence="4" id="KW-0808">Transferase</keyword>
<evidence type="ECO:0000256" key="2">
    <source>
        <dbReference type="ARBA" id="ARBA00006490"/>
    </source>
</evidence>
<dbReference type="InterPro" id="IPR015421">
    <property type="entry name" value="PyrdxlP-dep_Trfase_major"/>
</dbReference>